<dbReference type="Proteomes" id="UP000070263">
    <property type="component" value="Unassembled WGS sequence"/>
</dbReference>
<accession>A0A133VLB0</accession>
<comment type="caution">
    <text evidence="2">The sequence shown here is derived from an EMBL/GenBank/DDBJ whole genome shotgun (WGS) entry which is preliminary data.</text>
</comment>
<dbReference type="EMBL" id="LHYE01000013">
    <property type="protein sequence ID" value="KXB07201.1"/>
    <property type="molecule type" value="Genomic_DNA"/>
</dbReference>
<dbReference type="InterPro" id="IPR002686">
    <property type="entry name" value="Transposase_17"/>
</dbReference>
<reference evidence="2 3" key="1">
    <citation type="journal article" date="2016" name="Sci. Rep.">
        <title>Metabolic traits of an uncultured archaeal lineage -MSBL1- from brine pools of the Red Sea.</title>
        <authorList>
            <person name="Mwirichia R."/>
            <person name="Alam I."/>
            <person name="Rashid M."/>
            <person name="Vinu M."/>
            <person name="Ba-Alawi W."/>
            <person name="Anthony Kamau A."/>
            <person name="Kamanda Ngugi D."/>
            <person name="Goker M."/>
            <person name="Klenk H.P."/>
            <person name="Bajic V."/>
            <person name="Stingl U."/>
        </authorList>
    </citation>
    <scope>NUCLEOTIDE SEQUENCE [LARGE SCALE GENOMIC DNA]</scope>
    <source>
        <strain evidence="2">SCGC-AAA382A20</strain>
    </source>
</reference>
<dbReference type="SUPFAM" id="SSF143422">
    <property type="entry name" value="Transposase IS200-like"/>
    <property type="match status" value="1"/>
</dbReference>
<dbReference type="PANTHER" id="PTHR33360:SF4">
    <property type="entry name" value="TRANSPOSASE IS200-LIKE PROTEIN"/>
    <property type="match status" value="1"/>
</dbReference>
<protein>
    <submittedName>
        <fullName evidence="2">Transposase</fullName>
    </submittedName>
</protein>
<feature type="domain" description="Transposase IS200-like" evidence="1">
    <location>
        <begin position="12"/>
        <end position="132"/>
    </location>
</feature>
<organism evidence="2 3">
    <name type="scientific">candidate division MSBL1 archaeon SCGC-AAA382A20</name>
    <dbReference type="NCBI Taxonomy" id="1698280"/>
    <lineage>
        <taxon>Archaea</taxon>
        <taxon>Methanobacteriati</taxon>
        <taxon>Methanobacteriota</taxon>
        <taxon>candidate division MSBL1</taxon>
    </lineage>
</organism>
<evidence type="ECO:0000313" key="2">
    <source>
        <dbReference type="EMBL" id="KXB07201.1"/>
    </source>
</evidence>
<dbReference type="Gene3D" id="3.30.70.1290">
    <property type="entry name" value="Transposase IS200-like"/>
    <property type="match status" value="1"/>
</dbReference>
<dbReference type="GO" id="GO:0003677">
    <property type="term" value="F:DNA binding"/>
    <property type="evidence" value="ECO:0007669"/>
    <property type="project" value="InterPro"/>
</dbReference>
<dbReference type="Pfam" id="PF01797">
    <property type="entry name" value="Y1_Tnp"/>
    <property type="match status" value="1"/>
</dbReference>
<dbReference type="GO" id="GO:0004803">
    <property type="term" value="F:transposase activity"/>
    <property type="evidence" value="ECO:0007669"/>
    <property type="project" value="InterPro"/>
</dbReference>
<evidence type="ECO:0000259" key="1">
    <source>
        <dbReference type="SMART" id="SM01321"/>
    </source>
</evidence>
<evidence type="ECO:0000313" key="3">
    <source>
        <dbReference type="Proteomes" id="UP000070263"/>
    </source>
</evidence>
<dbReference type="NCBIfam" id="NF033573">
    <property type="entry name" value="transpos_IS200"/>
    <property type="match status" value="1"/>
</dbReference>
<gene>
    <name evidence="2" type="ORF">AKJ51_01815</name>
</gene>
<dbReference type="GO" id="GO:0006313">
    <property type="term" value="P:DNA transposition"/>
    <property type="evidence" value="ECO:0007669"/>
    <property type="project" value="InterPro"/>
</dbReference>
<keyword evidence="3" id="KW-1185">Reference proteome</keyword>
<sequence length="134" mass="15824">MQYELQKGRHSVFSLNFHLVVCVKYRREVFENQEIIDELKKRTRKIASNYDVTIKNQEVDKDHTHILFSAAPKTDLVKFINALKGATSRVIRNRFPEVKEKLWEDKFWSPSYFLATTGEVTLDVLKEYVENQGE</sequence>
<name>A0A133VLB0_9EURY</name>
<dbReference type="SMART" id="SM01321">
    <property type="entry name" value="Y1_Tnp"/>
    <property type="match status" value="1"/>
</dbReference>
<proteinExistence type="predicted"/>
<dbReference type="AlphaFoldDB" id="A0A133VLB0"/>
<dbReference type="PANTHER" id="PTHR33360">
    <property type="entry name" value="TRANSPOSASE FOR INSERTION SEQUENCE ELEMENT IS200"/>
    <property type="match status" value="1"/>
</dbReference>
<dbReference type="InterPro" id="IPR036515">
    <property type="entry name" value="Transposase_17_sf"/>
</dbReference>